<proteinExistence type="inferred from homology"/>
<evidence type="ECO:0000256" key="5">
    <source>
        <dbReference type="ARBA" id="ARBA00023239"/>
    </source>
</evidence>
<dbReference type="InterPro" id="IPR041891">
    <property type="entry name" value="Alpha_CA_prokaryot-like"/>
</dbReference>
<dbReference type="SUPFAM" id="SSF51069">
    <property type="entry name" value="Carbonic anhydrase"/>
    <property type="match status" value="1"/>
</dbReference>
<dbReference type="InterPro" id="IPR036398">
    <property type="entry name" value="CA_dom_sf"/>
</dbReference>
<evidence type="ECO:0000259" key="7">
    <source>
        <dbReference type="PROSITE" id="PS51144"/>
    </source>
</evidence>
<dbReference type="RefSeq" id="WP_166400007.1">
    <property type="nucleotide sequence ID" value="NZ_JAANAS010000041.1"/>
</dbReference>
<dbReference type="GO" id="GO:0008270">
    <property type="term" value="F:zinc ion binding"/>
    <property type="evidence" value="ECO:0007669"/>
    <property type="project" value="InterPro"/>
</dbReference>
<evidence type="ECO:0000313" key="8">
    <source>
        <dbReference type="EMBL" id="NGZ89745.1"/>
    </source>
</evidence>
<comment type="caution">
    <text evidence="8">The sequence shown here is derived from an EMBL/GenBank/DDBJ whole genome shotgun (WGS) entry which is preliminary data.</text>
</comment>
<evidence type="ECO:0000256" key="1">
    <source>
        <dbReference type="ARBA" id="ARBA00010718"/>
    </source>
</evidence>
<accession>A0A967AI21</accession>
<dbReference type="GO" id="GO:0004089">
    <property type="term" value="F:carbonate dehydratase activity"/>
    <property type="evidence" value="ECO:0007669"/>
    <property type="project" value="UniProtKB-EC"/>
</dbReference>
<keyword evidence="9" id="KW-1185">Reference proteome</keyword>
<dbReference type="PROSITE" id="PS51144">
    <property type="entry name" value="ALPHA_CA_2"/>
    <property type="match status" value="1"/>
</dbReference>
<evidence type="ECO:0000256" key="6">
    <source>
        <dbReference type="ARBA" id="ARBA00048348"/>
    </source>
</evidence>
<sequence length="259" mass="30309">MKITYLYLTIFLLVLGCKEDENKSIEKDKLSNHQEWSYEGEAGPEHWKELTNNSECGGNFQSPINLVKYTKNKNLKPIDFRYDEKTVLHSVENNGHTIKYNFEPGDYISWEGKNYNLTQFHFHEPAEHLIDGVRYPLAIHLVHQAKNGELLVIEILAKEGHNSEPFDFLESFLPIQKGEEKLINRSFDMNLNLPSNKNYFTYVGSLTTPPCREGVRWIIFEKPILVSLEQVEMLKYLMPIKNYREEQPVHGRKIEQSSF</sequence>
<keyword evidence="4" id="KW-0862">Zinc</keyword>
<dbReference type="CDD" id="cd03124">
    <property type="entry name" value="alpha_CA_prokaryotic_like"/>
    <property type="match status" value="1"/>
</dbReference>
<evidence type="ECO:0000256" key="2">
    <source>
        <dbReference type="ARBA" id="ARBA00012925"/>
    </source>
</evidence>
<evidence type="ECO:0000313" key="9">
    <source>
        <dbReference type="Proteomes" id="UP000643701"/>
    </source>
</evidence>
<dbReference type="PANTHER" id="PTHR18952">
    <property type="entry name" value="CARBONIC ANHYDRASE"/>
    <property type="match status" value="1"/>
</dbReference>
<dbReference type="AlphaFoldDB" id="A0A967AI21"/>
<comment type="catalytic activity">
    <reaction evidence="6">
        <text>hydrogencarbonate + H(+) = CO2 + H2O</text>
        <dbReference type="Rhea" id="RHEA:10748"/>
        <dbReference type="ChEBI" id="CHEBI:15377"/>
        <dbReference type="ChEBI" id="CHEBI:15378"/>
        <dbReference type="ChEBI" id="CHEBI:16526"/>
        <dbReference type="ChEBI" id="CHEBI:17544"/>
        <dbReference type="EC" id="4.2.1.1"/>
    </reaction>
</comment>
<keyword evidence="5" id="KW-0456">Lyase</keyword>
<dbReference type="Proteomes" id="UP000643701">
    <property type="component" value="Unassembled WGS sequence"/>
</dbReference>
<feature type="domain" description="Alpha-carbonic anhydrase" evidence="7">
    <location>
        <begin position="34"/>
        <end position="258"/>
    </location>
</feature>
<dbReference type="Gene3D" id="3.10.200.10">
    <property type="entry name" value="Alpha carbonic anhydrase"/>
    <property type="match status" value="1"/>
</dbReference>
<reference evidence="8" key="1">
    <citation type="submission" date="2020-03" db="EMBL/GenBank/DDBJ databases">
        <title>Psychroflexus Maritimus sp. nov., isolate from marine sediment.</title>
        <authorList>
            <person name="Zhong Y.-L."/>
        </authorList>
    </citation>
    <scope>NUCLEOTIDE SEQUENCE</scope>
    <source>
        <strain evidence="8">C1</strain>
    </source>
</reference>
<dbReference type="Pfam" id="PF00194">
    <property type="entry name" value="Carb_anhydrase"/>
    <property type="match status" value="1"/>
</dbReference>
<evidence type="ECO:0000256" key="3">
    <source>
        <dbReference type="ARBA" id="ARBA00022723"/>
    </source>
</evidence>
<dbReference type="SMART" id="SM01057">
    <property type="entry name" value="Carb_anhydrase"/>
    <property type="match status" value="1"/>
</dbReference>
<dbReference type="PROSITE" id="PS51257">
    <property type="entry name" value="PROKAR_LIPOPROTEIN"/>
    <property type="match status" value="1"/>
</dbReference>
<protein>
    <recommendedName>
        <fullName evidence="2">carbonic anhydrase</fullName>
        <ecNumber evidence="2">4.2.1.1</ecNumber>
    </recommendedName>
</protein>
<keyword evidence="3" id="KW-0479">Metal-binding</keyword>
<gene>
    <name evidence="8" type="ORF">G7034_05710</name>
</gene>
<organism evidence="8 9">
    <name type="scientific">Psychroflexus maritimus</name>
    <dbReference type="NCBI Taxonomy" id="2714865"/>
    <lineage>
        <taxon>Bacteria</taxon>
        <taxon>Pseudomonadati</taxon>
        <taxon>Bacteroidota</taxon>
        <taxon>Flavobacteriia</taxon>
        <taxon>Flavobacteriales</taxon>
        <taxon>Flavobacteriaceae</taxon>
        <taxon>Psychroflexus</taxon>
    </lineage>
</organism>
<dbReference type="PANTHER" id="PTHR18952:SF265">
    <property type="entry name" value="CARBONIC ANHYDRASE"/>
    <property type="match status" value="1"/>
</dbReference>
<comment type="similarity">
    <text evidence="1">Belongs to the alpha-carbonic anhydrase family.</text>
</comment>
<dbReference type="InterPro" id="IPR023561">
    <property type="entry name" value="Carbonic_anhydrase_a-class"/>
</dbReference>
<dbReference type="InterPro" id="IPR001148">
    <property type="entry name" value="CA_dom"/>
</dbReference>
<dbReference type="EC" id="4.2.1.1" evidence="2"/>
<evidence type="ECO:0000256" key="4">
    <source>
        <dbReference type="ARBA" id="ARBA00022833"/>
    </source>
</evidence>
<name>A0A967AI21_9FLAO</name>
<dbReference type="EMBL" id="JAANAS010000041">
    <property type="protein sequence ID" value="NGZ89745.1"/>
    <property type="molecule type" value="Genomic_DNA"/>
</dbReference>